<dbReference type="SUPFAM" id="SSF52540">
    <property type="entry name" value="P-loop containing nucleoside triphosphate hydrolases"/>
    <property type="match status" value="1"/>
</dbReference>
<gene>
    <name evidence="4" type="ORF">QWY96_16810</name>
</gene>
<reference evidence="5" key="1">
    <citation type="journal article" date="2019" name="Int. J. Syst. Evol. Microbiol.">
        <title>The Global Catalogue of Microorganisms (GCM) 10K type strain sequencing project: providing services to taxonomists for standard genome sequencing and annotation.</title>
        <authorList>
            <consortium name="The Broad Institute Genomics Platform"/>
            <consortium name="The Broad Institute Genome Sequencing Center for Infectious Disease"/>
            <person name="Wu L."/>
            <person name="Ma J."/>
        </authorList>
    </citation>
    <scope>NUCLEOTIDE SEQUENCE [LARGE SCALE GENOMIC DNA]</scope>
    <source>
        <strain evidence="5">CECT 7226</strain>
    </source>
</reference>
<proteinExistence type="predicted"/>
<comment type="caution">
    <text evidence="4">The sequence shown here is derived from an EMBL/GenBank/DDBJ whole genome shotgun (WGS) entry which is preliminary data.</text>
</comment>
<dbReference type="InterPro" id="IPR019195">
    <property type="entry name" value="ABC_ATPase_put"/>
</dbReference>
<feature type="domain" description="ATPase of the ABC class C-terminal" evidence="1">
    <location>
        <begin position="158"/>
        <end position="433"/>
    </location>
</feature>
<dbReference type="PANTHER" id="PTHR38149">
    <property type="entry name" value="ATPASE"/>
    <property type="match status" value="1"/>
</dbReference>
<dbReference type="Pfam" id="PF09818">
    <property type="entry name" value="ABC_ATPase"/>
    <property type="match status" value="1"/>
</dbReference>
<name>A0ABT8CLX9_9VIBR</name>
<organism evidence="4 5">
    <name type="scientific">Vibrio artabrorum</name>
    <dbReference type="NCBI Taxonomy" id="446374"/>
    <lineage>
        <taxon>Bacteria</taxon>
        <taxon>Pseudomonadati</taxon>
        <taxon>Pseudomonadota</taxon>
        <taxon>Gammaproteobacteria</taxon>
        <taxon>Vibrionales</taxon>
        <taxon>Vibrionaceae</taxon>
        <taxon>Vibrio</taxon>
    </lineage>
</organism>
<dbReference type="InterPro" id="IPR049069">
    <property type="entry name" value="MRB1590-like_C"/>
</dbReference>
<dbReference type="Pfam" id="PF20446">
    <property type="entry name" value="ABC_N"/>
    <property type="match status" value="1"/>
</dbReference>
<feature type="domain" description="ATPase of the ABC class N-terminal" evidence="2">
    <location>
        <begin position="1"/>
        <end position="151"/>
    </location>
</feature>
<evidence type="ECO:0000313" key="5">
    <source>
        <dbReference type="Proteomes" id="UP001223712"/>
    </source>
</evidence>
<keyword evidence="5" id="KW-1185">Reference proteome</keyword>
<protein>
    <submittedName>
        <fullName evidence="4">ABC-ATPase domain-containing protein</fullName>
    </submittedName>
</protein>
<dbReference type="EMBL" id="JAUFQY010000002">
    <property type="protein sequence ID" value="MDN3702140.1"/>
    <property type="molecule type" value="Genomic_DNA"/>
</dbReference>
<dbReference type="PANTHER" id="PTHR38149:SF1">
    <property type="entry name" value="ATPASE"/>
    <property type="match status" value="1"/>
</dbReference>
<feature type="domain" description="MRB1590-like C-terminal" evidence="3">
    <location>
        <begin position="455"/>
        <end position="547"/>
    </location>
</feature>
<evidence type="ECO:0000259" key="3">
    <source>
        <dbReference type="Pfam" id="PF21117"/>
    </source>
</evidence>
<dbReference type="Pfam" id="PF21117">
    <property type="entry name" value="MRB1590_C"/>
    <property type="match status" value="1"/>
</dbReference>
<dbReference type="RefSeq" id="WP_261839990.1">
    <property type="nucleotide sequence ID" value="NZ_AP025459.1"/>
</dbReference>
<evidence type="ECO:0000259" key="2">
    <source>
        <dbReference type="Pfam" id="PF20446"/>
    </source>
</evidence>
<dbReference type="InterPro" id="IPR046833">
    <property type="entry name" value="ABC_N"/>
</dbReference>
<dbReference type="InterPro" id="IPR027417">
    <property type="entry name" value="P-loop_NTPase"/>
</dbReference>
<dbReference type="Proteomes" id="UP001223712">
    <property type="component" value="Unassembled WGS sequence"/>
</dbReference>
<evidence type="ECO:0000313" key="4">
    <source>
        <dbReference type="EMBL" id="MDN3702140.1"/>
    </source>
</evidence>
<accession>A0ABT8CLX9</accession>
<dbReference type="InterPro" id="IPR046834">
    <property type="entry name" value="ABC_ATPase_C"/>
</dbReference>
<sequence>MDQLTAKLKKLEKQNYRAYQQIKGQYDFADFELHIDHIQGDPYASASRFRATRAWSLTGLDWLKEKSYEYQVAARDFIARSFSEFAKQESTVSIALTGQTVLDHTAVVFTEHGIEIRFRINLPADGRSILAKKAINIITFYLPKFIRRATLERELNIDAMIKHCETIEDQEALRAQLNEHNLAAFIANGSILPRIAGNCDLPMKDAVPFAAPDSLSVTLTTPNQGDVTGLGIPKGITLIVGGGFHGKSTLLNAIERSIYNHIPGDGREGIVTAMDTMKIRAEDGRCVHNLNLSNYINHLPMQKDTSDFSTQDASGSTSQAAWLQESIEAGVQTLLIDEDTSATNFMIRDERMQALVSKGDEPITPLVDRIGQLRDEMNVSTVVVMGGSGDYLDVANTVIQMHDYQAVDVTEKAQAVIAQHPTQRNNECETALEMFVPRPLNRASLMKILTDGKFRVNAKGKESLRFGKEFADLSALEQLESTSEVNAIGWAWFQFAQQPGWSDNPAKEFNAILSDEWYANMPKYGDLAKPRTLDIMAALNRMRKSQFKPSH</sequence>
<evidence type="ECO:0000259" key="1">
    <source>
        <dbReference type="Pfam" id="PF09818"/>
    </source>
</evidence>